<accession>A0AAD6YXZ6</accession>
<comment type="caution">
    <text evidence="2">The sequence shown here is derived from an EMBL/GenBank/DDBJ whole genome shotgun (WGS) entry which is preliminary data.</text>
</comment>
<feature type="compositionally biased region" description="Pro residues" evidence="1">
    <location>
        <begin position="205"/>
        <end position="224"/>
    </location>
</feature>
<gene>
    <name evidence="2" type="ORF">DFH08DRAFT_827533</name>
</gene>
<protein>
    <submittedName>
        <fullName evidence="2">Uncharacterized protein</fullName>
    </submittedName>
</protein>
<sequence length="369" mass="39049">MQNTACNLSATVLCETVLHRIAAHNERNRAARNTARNLLDICTLKALQTGFKNHPTRAQSTQKCPQKCSFLGPLVPGVQHSKWDHGTSHKFSCSACGGWGSGVVAWGGLDEIMSLELRIASAPEGAAASGVQAPNPKAANEGPKVTTVPGLEDTLADLSVDPEVLGTFLATMAIPIHLLLRVSASPSPPPKVMVPGPHMMHLTGPSPPLLPPIPSPPPSMPVSPPATTQSEDRLTEPPVPLAQRLTNPPLATRIGNLLLRDWLGETGTSNKQGWDKSDMHATGEDEPPPKKKKTRGLRSGKDEQKKCRSKVKRAAEGAEQTQGSDTGTVESGSAQVVASGSNIRLEDLEEEGSVTGWDSGIALGHDEHT</sequence>
<feature type="region of interest" description="Disordered" evidence="1">
    <location>
        <begin position="191"/>
        <end position="247"/>
    </location>
</feature>
<name>A0AAD6YXZ6_9AGAR</name>
<proteinExistence type="predicted"/>
<evidence type="ECO:0000256" key="1">
    <source>
        <dbReference type="SAM" id="MobiDB-lite"/>
    </source>
</evidence>
<dbReference type="AlphaFoldDB" id="A0AAD6YXZ6"/>
<evidence type="ECO:0000313" key="2">
    <source>
        <dbReference type="EMBL" id="KAJ7301413.1"/>
    </source>
</evidence>
<feature type="compositionally biased region" description="Polar residues" evidence="1">
    <location>
        <begin position="319"/>
        <end position="342"/>
    </location>
</feature>
<keyword evidence="3" id="KW-1185">Reference proteome</keyword>
<reference evidence="2" key="1">
    <citation type="submission" date="2023-03" db="EMBL/GenBank/DDBJ databases">
        <title>Massive genome expansion in bonnet fungi (Mycena s.s.) driven by repeated elements and novel gene families across ecological guilds.</title>
        <authorList>
            <consortium name="Lawrence Berkeley National Laboratory"/>
            <person name="Harder C.B."/>
            <person name="Miyauchi S."/>
            <person name="Viragh M."/>
            <person name="Kuo A."/>
            <person name="Thoen E."/>
            <person name="Andreopoulos B."/>
            <person name="Lu D."/>
            <person name="Skrede I."/>
            <person name="Drula E."/>
            <person name="Henrissat B."/>
            <person name="Morin E."/>
            <person name="Kohler A."/>
            <person name="Barry K."/>
            <person name="LaButti K."/>
            <person name="Morin E."/>
            <person name="Salamov A."/>
            <person name="Lipzen A."/>
            <person name="Mereny Z."/>
            <person name="Hegedus B."/>
            <person name="Baldrian P."/>
            <person name="Stursova M."/>
            <person name="Weitz H."/>
            <person name="Taylor A."/>
            <person name="Grigoriev I.V."/>
            <person name="Nagy L.G."/>
            <person name="Martin F."/>
            <person name="Kauserud H."/>
        </authorList>
    </citation>
    <scope>NUCLEOTIDE SEQUENCE</scope>
    <source>
        <strain evidence="2">CBHHK002</strain>
    </source>
</reference>
<dbReference type="Proteomes" id="UP001218218">
    <property type="component" value="Unassembled WGS sequence"/>
</dbReference>
<dbReference type="EMBL" id="JARIHO010000135">
    <property type="protein sequence ID" value="KAJ7301413.1"/>
    <property type="molecule type" value="Genomic_DNA"/>
</dbReference>
<feature type="compositionally biased region" description="Basic and acidic residues" evidence="1">
    <location>
        <begin position="273"/>
        <end position="289"/>
    </location>
</feature>
<evidence type="ECO:0000313" key="3">
    <source>
        <dbReference type="Proteomes" id="UP001218218"/>
    </source>
</evidence>
<organism evidence="2 3">
    <name type="scientific">Mycena albidolilacea</name>
    <dbReference type="NCBI Taxonomy" id="1033008"/>
    <lineage>
        <taxon>Eukaryota</taxon>
        <taxon>Fungi</taxon>
        <taxon>Dikarya</taxon>
        <taxon>Basidiomycota</taxon>
        <taxon>Agaricomycotina</taxon>
        <taxon>Agaricomycetes</taxon>
        <taxon>Agaricomycetidae</taxon>
        <taxon>Agaricales</taxon>
        <taxon>Marasmiineae</taxon>
        <taxon>Mycenaceae</taxon>
        <taxon>Mycena</taxon>
    </lineage>
</organism>
<feature type="region of interest" description="Disordered" evidence="1">
    <location>
        <begin position="268"/>
        <end position="369"/>
    </location>
</feature>